<protein>
    <submittedName>
        <fullName evidence="2">Uncharacterized protein</fullName>
    </submittedName>
</protein>
<evidence type="ECO:0000313" key="3">
    <source>
        <dbReference type="Proteomes" id="UP000236161"/>
    </source>
</evidence>
<feature type="region of interest" description="Disordered" evidence="1">
    <location>
        <begin position="18"/>
        <end position="37"/>
    </location>
</feature>
<dbReference type="EMBL" id="KZ451973">
    <property type="protein sequence ID" value="PKA56382.1"/>
    <property type="molecule type" value="Genomic_DNA"/>
</dbReference>
<dbReference type="AlphaFoldDB" id="A0A2I0ALE3"/>
<keyword evidence="3" id="KW-1185">Reference proteome</keyword>
<dbReference type="Proteomes" id="UP000236161">
    <property type="component" value="Unassembled WGS sequence"/>
</dbReference>
<accession>A0A2I0ALE3</accession>
<evidence type="ECO:0000313" key="2">
    <source>
        <dbReference type="EMBL" id="PKA56382.1"/>
    </source>
</evidence>
<feature type="region of interest" description="Disordered" evidence="1">
    <location>
        <begin position="49"/>
        <end position="81"/>
    </location>
</feature>
<organism evidence="2 3">
    <name type="scientific">Apostasia shenzhenica</name>
    <dbReference type="NCBI Taxonomy" id="1088818"/>
    <lineage>
        <taxon>Eukaryota</taxon>
        <taxon>Viridiplantae</taxon>
        <taxon>Streptophyta</taxon>
        <taxon>Embryophyta</taxon>
        <taxon>Tracheophyta</taxon>
        <taxon>Spermatophyta</taxon>
        <taxon>Magnoliopsida</taxon>
        <taxon>Liliopsida</taxon>
        <taxon>Asparagales</taxon>
        <taxon>Orchidaceae</taxon>
        <taxon>Apostasioideae</taxon>
        <taxon>Apostasia</taxon>
    </lineage>
</organism>
<gene>
    <name evidence="2" type="ORF">AXF42_Ash014885</name>
</gene>
<proteinExistence type="predicted"/>
<name>A0A2I0ALE3_9ASPA</name>
<sequence length="81" mass="8382">MEQGAKASGKQWFFKTRVAADGTGSSPREGAGARAERASTVLMCERREGAQAASVARAATNGAGQAERAKERAEQPGSVCL</sequence>
<evidence type="ECO:0000256" key="1">
    <source>
        <dbReference type="SAM" id="MobiDB-lite"/>
    </source>
</evidence>
<reference evidence="2 3" key="1">
    <citation type="journal article" date="2017" name="Nature">
        <title>The Apostasia genome and the evolution of orchids.</title>
        <authorList>
            <person name="Zhang G.Q."/>
            <person name="Liu K.W."/>
            <person name="Li Z."/>
            <person name="Lohaus R."/>
            <person name="Hsiao Y.Y."/>
            <person name="Niu S.C."/>
            <person name="Wang J.Y."/>
            <person name="Lin Y.C."/>
            <person name="Xu Q."/>
            <person name="Chen L.J."/>
            <person name="Yoshida K."/>
            <person name="Fujiwara S."/>
            <person name="Wang Z.W."/>
            <person name="Zhang Y.Q."/>
            <person name="Mitsuda N."/>
            <person name="Wang M."/>
            <person name="Liu G.H."/>
            <person name="Pecoraro L."/>
            <person name="Huang H.X."/>
            <person name="Xiao X.J."/>
            <person name="Lin M."/>
            <person name="Wu X.Y."/>
            <person name="Wu W.L."/>
            <person name="Chen Y.Y."/>
            <person name="Chang S.B."/>
            <person name="Sakamoto S."/>
            <person name="Ohme-Takagi M."/>
            <person name="Yagi M."/>
            <person name="Zeng S.J."/>
            <person name="Shen C.Y."/>
            <person name="Yeh C.M."/>
            <person name="Luo Y.B."/>
            <person name="Tsai W.C."/>
            <person name="Van de Peer Y."/>
            <person name="Liu Z.J."/>
        </authorList>
    </citation>
    <scope>NUCLEOTIDE SEQUENCE [LARGE SCALE GENOMIC DNA]</scope>
    <source>
        <strain evidence="3">cv. Shenzhen</strain>
        <tissue evidence="2">Stem</tissue>
    </source>
</reference>